<evidence type="ECO:0000256" key="5">
    <source>
        <dbReference type="ARBA" id="ARBA00023136"/>
    </source>
</evidence>
<comment type="caution">
    <text evidence="8">The sequence shown here is derived from an EMBL/GenBank/DDBJ whole genome shotgun (WGS) entry which is preliminary data.</text>
</comment>
<dbReference type="STRING" id="229919.GCA_001050195_00238"/>
<protein>
    <submittedName>
        <fullName evidence="8">GtrA family protein</fullName>
    </submittedName>
</protein>
<keyword evidence="4 6" id="KW-1133">Transmembrane helix</keyword>
<dbReference type="PANTHER" id="PTHR38459">
    <property type="entry name" value="PROPHAGE BACTOPRENOL-LINKED GLUCOSE TRANSLOCASE HOMOLOG"/>
    <property type="match status" value="1"/>
</dbReference>
<sequence>MKAMIRRGLQRAGRLPLSLRQAVKFGLVGVSNTAVDWLVYFLLTAGLHVWMIHPTLAKGISYSAGILNSFVWNRNWTFRSKSRAAVTFFPFLAVNLIGLAINTGLMQLGLFGFGLPEVVSLGLATAGTLAWNFVFSKFLIFRS</sequence>
<name>A0A3D1JI98_9CHLR</name>
<dbReference type="EMBL" id="DPBP01000041">
    <property type="protein sequence ID" value="HCE18232.1"/>
    <property type="molecule type" value="Genomic_DNA"/>
</dbReference>
<evidence type="ECO:0000256" key="4">
    <source>
        <dbReference type="ARBA" id="ARBA00022989"/>
    </source>
</evidence>
<evidence type="ECO:0000256" key="3">
    <source>
        <dbReference type="ARBA" id="ARBA00022692"/>
    </source>
</evidence>
<evidence type="ECO:0000256" key="6">
    <source>
        <dbReference type="SAM" id="Phobius"/>
    </source>
</evidence>
<dbReference type="AlphaFoldDB" id="A0A3D1JI98"/>
<keyword evidence="5 6" id="KW-0472">Membrane</keyword>
<evidence type="ECO:0000313" key="9">
    <source>
        <dbReference type="Proteomes" id="UP000264141"/>
    </source>
</evidence>
<feature type="transmembrane region" description="Helical" evidence="6">
    <location>
        <begin position="21"/>
        <end position="43"/>
    </location>
</feature>
<dbReference type="Proteomes" id="UP000264141">
    <property type="component" value="Unassembled WGS sequence"/>
</dbReference>
<accession>A0A3D1JI98</accession>
<dbReference type="RefSeq" id="WP_062188931.1">
    <property type="nucleotide sequence ID" value="NZ_DF967965.1"/>
</dbReference>
<reference evidence="8 9" key="1">
    <citation type="journal article" date="2018" name="Nat. Biotechnol.">
        <title>A standardized bacterial taxonomy based on genome phylogeny substantially revises the tree of life.</title>
        <authorList>
            <person name="Parks D.H."/>
            <person name="Chuvochina M."/>
            <person name="Waite D.W."/>
            <person name="Rinke C."/>
            <person name="Skarshewski A."/>
            <person name="Chaumeil P.A."/>
            <person name="Hugenholtz P."/>
        </authorList>
    </citation>
    <scope>NUCLEOTIDE SEQUENCE [LARGE SCALE GENOMIC DNA]</scope>
    <source>
        <strain evidence="8">UBA8781</strain>
    </source>
</reference>
<comment type="similarity">
    <text evidence="2">Belongs to the GtrA family.</text>
</comment>
<keyword evidence="3 6" id="KW-0812">Transmembrane</keyword>
<evidence type="ECO:0000256" key="2">
    <source>
        <dbReference type="ARBA" id="ARBA00009399"/>
    </source>
</evidence>
<dbReference type="GO" id="GO:0005886">
    <property type="term" value="C:plasma membrane"/>
    <property type="evidence" value="ECO:0007669"/>
    <property type="project" value="TreeGrafter"/>
</dbReference>
<proteinExistence type="inferred from homology"/>
<feature type="domain" description="GtrA/DPMS transmembrane" evidence="7">
    <location>
        <begin position="24"/>
        <end position="141"/>
    </location>
</feature>
<dbReference type="OrthoDB" id="165348at2"/>
<feature type="transmembrane region" description="Helical" evidence="6">
    <location>
        <begin position="49"/>
        <end position="72"/>
    </location>
</feature>
<dbReference type="InterPro" id="IPR051401">
    <property type="entry name" value="GtrA_CellWall_Glycosyl"/>
</dbReference>
<dbReference type="Pfam" id="PF04138">
    <property type="entry name" value="GtrA_DPMS_TM"/>
    <property type="match status" value="1"/>
</dbReference>
<gene>
    <name evidence="8" type="ORF">DEQ80_10265</name>
</gene>
<feature type="transmembrane region" description="Helical" evidence="6">
    <location>
        <begin position="118"/>
        <end position="140"/>
    </location>
</feature>
<evidence type="ECO:0000256" key="1">
    <source>
        <dbReference type="ARBA" id="ARBA00004141"/>
    </source>
</evidence>
<evidence type="ECO:0000259" key="7">
    <source>
        <dbReference type="Pfam" id="PF04138"/>
    </source>
</evidence>
<dbReference type="PANTHER" id="PTHR38459:SF1">
    <property type="entry name" value="PROPHAGE BACTOPRENOL-LINKED GLUCOSE TRANSLOCASE HOMOLOG"/>
    <property type="match status" value="1"/>
</dbReference>
<comment type="subcellular location">
    <subcellularLocation>
        <location evidence="1">Membrane</location>
        <topology evidence="1">Multi-pass membrane protein</topology>
    </subcellularLocation>
</comment>
<dbReference type="GO" id="GO:0000271">
    <property type="term" value="P:polysaccharide biosynthetic process"/>
    <property type="evidence" value="ECO:0007669"/>
    <property type="project" value="InterPro"/>
</dbReference>
<organism evidence="8 9">
    <name type="scientific">Anaerolinea thermolimosa</name>
    <dbReference type="NCBI Taxonomy" id="229919"/>
    <lineage>
        <taxon>Bacteria</taxon>
        <taxon>Bacillati</taxon>
        <taxon>Chloroflexota</taxon>
        <taxon>Anaerolineae</taxon>
        <taxon>Anaerolineales</taxon>
        <taxon>Anaerolineaceae</taxon>
        <taxon>Anaerolinea</taxon>
    </lineage>
</organism>
<feature type="transmembrane region" description="Helical" evidence="6">
    <location>
        <begin position="84"/>
        <end position="106"/>
    </location>
</feature>
<evidence type="ECO:0000313" key="8">
    <source>
        <dbReference type="EMBL" id="HCE18232.1"/>
    </source>
</evidence>
<dbReference type="InterPro" id="IPR007267">
    <property type="entry name" value="GtrA_DPMS_TM"/>
</dbReference>